<dbReference type="InterPro" id="IPR002110">
    <property type="entry name" value="Ankyrin_rpt"/>
</dbReference>
<keyword evidence="10 16" id="KW-0040">ANK repeat</keyword>
<evidence type="ECO:0000256" key="7">
    <source>
        <dbReference type="ARBA" id="ARBA00022699"/>
    </source>
</evidence>
<keyword evidence="3" id="KW-0268">Exocytosis</keyword>
<comment type="subunit">
    <text evidence="14">Homotetramer in membranes.</text>
</comment>
<evidence type="ECO:0000256" key="9">
    <source>
        <dbReference type="ARBA" id="ARBA00023028"/>
    </source>
</evidence>
<dbReference type="GO" id="GO:0006887">
    <property type="term" value="P:exocytosis"/>
    <property type="evidence" value="ECO:0007669"/>
    <property type="project" value="UniProtKB-KW"/>
</dbReference>
<feature type="repeat" description="ANK" evidence="16">
    <location>
        <begin position="135"/>
        <end position="167"/>
    </location>
</feature>
<feature type="repeat" description="ANK" evidence="16">
    <location>
        <begin position="168"/>
        <end position="200"/>
    </location>
</feature>
<dbReference type="GO" id="GO:0044231">
    <property type="term" value="C:host cell presynaptic membrane"/>
    <property type="evidence" value="ECO:0007669"/>
    <property type="project" value="UniProtKB-KW"/>
</dbReference>
<comment type="caution">
    <text evidence="17">The sequence shown here is derived from an EMBL/GenBank/DDBJ whole genome shotgun (WGS) entry which is preliminary data.</text>
</comment>
<evidence type="ECO:0000256" key="1">
    <source>
        <dbReference type="ARBA" id="ARBA00004175"/>
    </source>
</evidence>
<dbReference type="Gene3D" id="1.25.40.20">
    <property type="entry name" value="Ankyrin repeat-containing domain"/>
    <property type="match status" value="2"/>
</dbReference>
<evidence type="ECO:0000256" key="12">
    <source>
        <dbReference type="ARBA" id="ARBA00023298"/>
    </source>
</evidence>
<dbReference type="SUPFAM" id="SSF48403">
    <property type="entry name" value="Ankyrin repeat"/>
    <property type="match status" value="1"/>
</dbReference>
<keyword evidence="4" id="KW-0964">Secreted</keyword>
<evidence type="ECO:0000256" key="2">
    <source>
        <dbReference type="ARBA" id="ARBA00004613"/>
    </source>
</evidence>
<feature type="repeat" description="ANK" evidence="16">
    <location>
        <begin position="102"/>
        <end position="134"/>
    </location>
</feature>
<evidence type="ECO:0000256" key="8">
    <source>
        <dbReference type="ARBA" id="ARBA00022737"/>
    </source>
</evidence>
<feature type="repeat" description="ANK" evidence="16">
    <location>
        <begin position="264"/>
        <end position="297"/>
    </location>
</feature>
<evidence type="ECO:0000313" key="17">
    <source>
        <dbReference type="EMBL" id="GFS56380.1"/>
    </source>
</evidence>
<evidence type="ECO:0000256" key="5">
    <source>
        <dbReference type="ARBA" id="ARBA00022537"/>
    </source>
</evidence>
<keyword evidence="8" id="KW-0677">Repeat</keyword>
<keyword evidence="11" id="KW-0472">Membrane</keyword>
<keyword evidence="5" id="KW-1052">Target cell membrane</keyword>
<evidence type="ECO:0000256" key="13">
    <source>
        <dbReference type="ARBA" id="ARBA00049657"/>
    </source>
</evidence>
<evidence type="ECO:0000256" key="6">
    <source>
        <dbReference type="ARBA" id="ARBA00022656"/>
    </source>
</evidence>
<dbReference type="PROSITE" id="PS50297">
    <property type="entry name" value="ANK_REP_REGION"/>
    <property type="match status" value="4"/>
</dbReference>
<dbReference type="PROSITE" id="PS50088">
    <property type="entry name" value="ANK_REPEAT"/>
    <property type="match status" value="5"/>
</dbReference>
<evidence type="ECO:0000256" key="16">
    <source>
        <dbReference type="PROSITE-ProRule" id="PRU00023"/>
    </source>
</evidence>
<gene>
    <name evidence="17" type="ORF">NPIL_568121</name>
</gene>
<keyword evidence="12" id="KW-1053">Target membrane</keyword>
<organism evidence="17 18">
    <name type="scientific">Nephila pilipes</name>
    <name type="common">Giant wood spider</name>
    <name type="synonym">Nephila maculata</name>
    <dbReference type="NCBI Taxonomy" id="299642"/>
    <lineage>
        <taxon>Eukaryota</taxon>
        <taxon>Metazoa</taxon>
        <taxon>Ecdysozoa</taxon>
        <taxon>Arthropoda</taxon>
        <taxon>Chelicerata</taxon>
        <taxon>Arachnida</taxon>
        <taxon>Araneae</taxon>
        <taxon>Araneomorphae</taxon>
        <taxon>Entelegynae</taxon>
        <taxon>Araneoidea</taxon>
        <taxon>Nephilidae</taxon>
        <taxon>Nephila</taxon>
    </lineage>
</organism>
<dbReference type="GO" id="GO:0044218">
    <property type="term" value="C:other organism cell membrane"/>
    <property type="evidence" value="ECO:0007669"/>
    <property type="project" value="UniProtKB-KW"/>
</dbReference>
<dbReference type="Proteomes" id="UP000887013">
    <property type="component" value="Unassembled WGS sequence"/>
</dbReference>
<dbReference type="PANTHER" id="PTHR24198:SF165">
    <property type="entry name" value="ANKYRIN REPEAT-CONTAINING PROTEIN-RELATED"/>
    <property type="match status" value="1"/>
</dbReference>
<comment type="similarity">
    <text evidence="13">Belongs to the cationic peptide 01 (latrotoxin) family. 03 (alpha-latrotoxin) subfamily.</text>
</comment>
<accession>A0A8X6JBV2</accession>
<evidence type="ECO:0000256" key="4">
    <source>
        <dbReference type="ARBA" id="ARBA00022525"/>
    </source>
</evidence>
<evidence type="ECO:0000256" key="14">
    <source>
        <dbReference type="ARBA" id="ARBA00049715"/>
    </source>
</evidence>
<proteinExistence type="inferred from homology"/>
<keyword evidence="6" id="KW-0800">Toxin</keyword>
<evidence type="ECO:0000256" key="3">
    <source>
        <dbReference type="ARBA" id="ARBA00022483"/>
    </source>
</evidence>
<keyword evidence="18" id="KW-1185">Reference proteome</keyword>
<dbReference type="AlphaFoldDB" id="A0A8X6JBV2"/>
<dbReference type="Pfam" id="PF12796">
    <property type="entry name" value="Ank_2"/>
    <property type="match status" value="3"/>
</dbReference>
<feature type="repeat" description="ANK" evidence="16">
    <location>
        <begin position="298"/>
        <end position="330"/>
    </location>
</feature>
<dbReference type="OrthoDB" id="6437424at2759"/>
<name>A0A8X6JBV2_NEPPI</name>
<dbReference type="InterPro" id="IPR036770">
    <property type="entry name" value="Ankyrin_rpt-contain_sf"/>
</dbReference>
<sequence length="340" mass="38222">MSNSSNNNKREKLEPGSSNIIEWLLLRTPEQLKLYCKLLDNEKKQDLYQKVLKEMRKNLEVNQLKKLNEIAAVIEEAIQDGGKKEEKKYLVDKKDVNVKNDKGNAPLHLAVEEGNLEAVKHLIEKGADISAIGQHRCTPLCIAAKKGNLYLTAYILIEGADLNAQDECSWTPLYYAVYSGNIDVVRFLIDQGADYNITDNEGTPVYYAFQYGHVRIVKYFVEEKSIDPMAPINEYGSTLFGEAIVGGDLDTIKYLMSRKDVTYDGNDLLEIAILNGHLDVVEHLVEEKGVDVNFVEKNGWTPLLDAVERDNVEVVEYLIEKGAYVNATTEDGTTGLHICC</sequence>
<reference evidence="17" key="1">
    <citation type="submission" date="2020-08" db="EMBL/GenBank/DDBJ databases">
        <title>Multicomponent nature underlies the extraordinary mechanical properties of spider dragline silk.</title>
        <authorList>
            <person name="Kono N."/>
            <person name="Nakamura H."/>
            <person name="Mori M."/>
            <person name="Yoshida Y."/>
            <person name="Ohtoshi R."/>
            <person name="Malay A.D."/>
            <person name="Moran D.A.P."/>
            <person name="Tomita M."/>
            <person name="Numata K."/>
            <person name="Arakawa K."/>
        </authorList>
    </citation>
    <scope>NUCLEOTIDE SEQUENCE</scope>
</reference>
<protein>
    <recommendedName>
        <fullName evidence="15">Alpha-latrotoxin</fullName>
    </recommendedName>
</protein>
<evidence type="ECO:0000256" key="11">
    <source>
        <dbReference type="ARBA" id="ARBA00023136"/>
    </source>
</evidence>
<dbReference type="PRINTS" id="PR01415">
    <property type="entry name" value="ANKYRIN"/>
</dbReference>
<evidence type="ECO:0000256" key="15">
    <source>
        <dbReference type="ARBA" id="ARBA00049811"/>
    </source>
</evidence>
<dbReference type="GO" id="GO:0005576">
    <property type="term" value="C:extracellular region"/>
    <property type="evidence" value="ECO:0007669"/>
    <property type="project" value="UniProtKB-SubCell"/>
</dbReference>
<evidence type="ECO:0000313" key="18">
    <source>
        <dbReference type="Proteomes" id="UP000887013"/>
    </source>
</evidence>
<dbReference type="EMBL" id="BMAW01092691">
    <property type="protein sequence ID" value="GFS56380.1"/>
    <property type="molecule type" value="Genomic_DNA"/>
</dbReference>
<keyword evidence="9" id="KW-0638">Presynaptic neurotoxin</keyword>
<dbReference type="GO" id="GO:0090729">
    <property type="term" value="F:toxin activity"/>
    <property type="evidence" value="ECO:0007669"/>
    <property type="project" value="UniProtKB-KW"/>
</dbReference>
<evidence type="ECO:0000256" key="10">
    <source>
        <dbReference type="ARBA" id="ARBA00023043"/>
    </source>
</evidence>
<dbReference type="PANTHER" id="PTHR24198">
    <property type="entry name" value="ANKYRIN REPEAT AND PROTEIN KINASE DOMAIN-CONTAINING PROTEIN"/>
    <property type="match status" value="1"/>
</dbReference>
<comment type="subcellular location">
    <subcellularLocation>
        <location evidence="2">Secreted</location>
    </subcellularLocation>
    <subcellularLocation>
        <location evidence="1">Target cell membrane</location>
    </subcellularLocation>
</comment>
<dbReference type="SMART" id="SM00248">
    <property type="entry name" value="ANK"/>
    <property type="match status" value="7"/>
</dbReference>
<keyword evidence="7" id="KW-0528">Neurotoxin</keyword>